<evidence type="ECO:0000256" key="1">
    <source>
        <dbReference type="SAM" id="Phobius"/>
    </source>
</evidence>
<feature type="transmembrane region" description="Helical" evidence="1">
    <location>
        <begin position="53"/>
        <end position="80"/>
    </location>
</feature>
<dbReference type="RefSeq" id="WP_307156524.1">
    <property type="nucleotide sequence ID" value="NZ_JAUSWH010000001.1"/>
</dbReference>
<evidence type="ECO:0008006" key="4">
    <source>
        <dbReference type="Google" id="ProtNLM"/>
    </source>
</evidence>
<feature type="transmembrane region" description="Helical" evidence="1">
    <location>
        <begin position="28"/>
        <end position="47"/>
    </location>
</feature>
<evidence type="ECO:0000313" key="2">
    <source>
        <dbReference type="EMBL" id="MDQ0454346.1"/>
    </source>
</evidence>
<keyword evidence="3" id="KW-1185">Reference proteome</keyword>
<protein>
    <recommendedName>
        <fullName evidence="4">TM2 domain-containing protein</fullName>
    </recommendedName>
</protein>
<keyword evidence="1" id="KW-1133">Transmembrane helix</keyword>
<dbReference type="EMBL" id="JAUSWH010000001">
    <property type="protein sequence ID" value="MDQ0454346.1"/>
    <property type="molecule type" value="Genomic_DNA"/>
</dbReference>
<dbReference type="Proteomes" id="UP001235269">
    <property type="component" value="Unassembled WGS sequence"/>
</dbReference>
<proteinExistence type="predicted"/>
<gene>
    <name evidence="2" type="ORF">QO005_000661</name>
</gene>
<evidence type="ECO:0000313" key="3">
    <source>
        <dbReference type="Proteomes" id="UP001235269"/>
    </source>
</evidence>
<comment type="caution">
    <text evidence="2">The sequence shown here is derived from an EMBL/GenBank/DDBJ whole genome shotgun (WGS) entry which is preliminary data.</text>
</comment>
<sequence>MVQAGALERFSVPQDPDTDKIEPGMHKISGVILFILAFAGWLNHLYICFTQQLWGALLLGSFFAPIGAVHGLGVWLLSLWDLLASLKQ</sequence>
<reference evidence="2 3" key="1">
    <citation type="submission" date="2023-07" db="EMBL/GenBank/DDBJ databases">
        <title>Genomic Encyclopedia of Type Strains, Phase IV (KMG-IV): sequencing the most valuable type-strain genomes for metagenomic binning, comparative biology and taxonomic classification.</title>
        <authorList>
            <person name="Goeker M."/>
        </authorList>
    </citation>
    <scope>NUCLEOTIDE SEQUENCE [LARGE SCALE GENOMIC DNA]</scope>
    <source>
        <strain evidence="2 3">DSM 100301</strain>
    </source>
</reference>
<organism evidence="2 3">
    <name type="scientific">Rhizobium paknamense</name>
    <dbReference type="NCBI Taxonomy" id="1206817"/>
    <lineage>
        <taxon>Bacteria</taxon>
        <taxon>Pseudomonadati</taxon>
        <taxon>Pseudomonadota</taxon>
        <taxon>Alphaproteobacteria</taxon>
        <taxon>Hyphomicrobiales</taxon>
        <taxon>Rhizobiaceae</taxon>
        <taxon>Rhizobium/Agrobacterium group</taxon>
        <taxon>Rhizobium</taxon>
    </lineage>
</organism>
<accession>A0ABU0I7Y7</accession>
<keyword evidence="1" id="KW-0472">Membrane</keyword>
<keyword evidence="1" id="KW-0812">Transmembrane</keyword>
<name>A0ABU0I7Y7_9HYPH</name>